<keyword evidence="3" id="KW-1185">Reference proteome</keyword>
<dbReference type="AlphaFoldDB" id="A0A9W6ILI9"/>
<comment type="caution">
    <text evidence="2">The sequence shown here is derived from an EMBL/GenBank/DDBJ whole genome shotgun (WGS) entry which is preliminary data.</text>
</comment>
<evidence type="ECO:0000256" key="1">
    <source>
        <dbReference type="SAM" id="MobiDB-lite"/>
    </source>
</evidence>
<proteinExistence type="predicted"/>
<name>A0A9W6ILI9_9PROT</name>
<reference evidence="2" key="1">
    <citation type="journal article" date="2014" name="Int. J. Syst. Evol. Microbiol.">
        <title>Complete genome sequence of Corynebacterium casei LMG S-19264T (=DSM 44701T), isolated from a smear-ripened cheese.</title>
        <authorList>
            <consortium name="US DOE Joint Genome Institute (JGI-PGF)"/>
            <person name="Walter F."/>
            <person name="Albersmeier A."/>
            <person name="Kalinowski J."/>
            <person name="Ruckert C."/>
        </authorList>
    </citation>
    <scope>NUCLEOTIDE SEQUENCE</scope>
    <source>
        <strain evidence="2">VKM B-1513</strain>
    </source>
</reference>
<accession>A0A9W6ILI9</accession>
<feature type="compositionally biased region" description="Basic and acidic residues" evidence="1">
    <location>
        <begin position="38"/>
        <end position="77"/>
    </location>
</feature>
<organism evidence="2 3">
    <name type="scientific">Maricaulis virginensis</name>
    <dbReference type="NCBI Taxonomy" id="144022"/>
    <lineage>
        <taxon>Bacteria</taxon>
        <taxon>Pseudomonadati</taxon>
        <taxon>Pseudomonadota</taxon>
        <taxon>Alphaproteobacteria</taxon>
        <taxon>Maricaulales</taxon>
        <taxon>Maricaulaceae</taxon>
        <taxon>Maricaulis</taxon>
    </lineage>
</organism>
<sequence>MHRFVTTAGLAALLGGCAAVDMPDVEATHPDWVEERLEAGVEDRAAPRTVPDRTLPRGEGAEMDAQARRLLERRDELNAEAEDREGQDTPSSASDFVNEGQARTTPPQNPQR</sequence>
<feature type="region of interest" description="Disordered" evidence="1">
    <location>
        <begin position="38"/>
        <end position="112"/>
    </location>
</feature>
<dbReference type="RefSeq" id="WP_271186562.1">
    <property type="nucleotide sequence ID" value="NZ_BSFE01000004.1"/>
</dbReference>
<dbReference type="Proteomes" id="UP001143486">
    <property type="component" value="Unassembled WGS sequence"/>
</dbReference>
<dbReference type="EMBL" id="BSFE01000004">
    <property type="protein sequence ID" value="GLK52193.1"/>
    <property type="molecule type" value="Genomic_DNA"/>
</dbReference>
<protein>
    <submittedName>
        <fullName evidence="2">Uncharacterized protein</fullName>
    </submittedName>
</protein>
<gene>
    <name evidence="2" type="ORF">GCM10017621_17010</name>
</gene>
<evidence type="ECO:0000313" key="2">
    <source>
        <dbReference type="EMBL" id="GLK52193.1"/>
    </source>
</evidence>
<evidence type="ECO:0000313" key="3">
    <source>
        <dbReference type="Proteomes" id="UP001143486"/>
    </source>
</evidence>
<dbReference type="PROSITE" id="PS51257">
    <property type="entry name" value="PROKAR_LIPOPROTEIN"/>
    <property type="match status" value="1"/>
</dbReference>
<reference evidence="2" key="2">
    <citation type="submission" date="2023-01" db="EMBL/GenBank/DDBJ databases">
        <authorList>
            <person name="Sun Q."/>
            <person name="Evtushenko L."/>
        </authorList>
    </citation>
    <scope>NUCLEOTIDE SEQUENCE</scope>
    <source>
        <strain evidence="2">VKM B-1513</strain>
    </source>
</reference>
<feature type="compositionally biased region" description="Polar residues" evidence="1">
    <location>
        <begin position="88"/>
        <end position="106"/>
    </location>
</feature>